<dbReference type="PANTHER" id="PTHR10491">
    <property type="entry name" value="DTDP-4-DEHYDRORHAMNOSE REDUCTASE"/>
    <property type="match status" value="1"/>
</dbReference>
<dbReference type="Pfam" id="PF04321">
    <property type="entry name" value="RmlD_sub_bind"/>
    <property type="match status" value="1"/>
</dbReference>
<name>A0ABY4JAA4_9BACT</name>
<dbReference type="EMBL" id="CP095848">
    <property type="protein sequence ID" value="UPL48329.1"/>
    <property type="molecule type" value="Genomic_DNA"/>
</dbReference>
<evidence type="ECO:0000256" key="4">
    <source>
        <dbReference type="ARBA" id="ARBA00017099"/>
    </source>
</evidence>
<dbReference type="RefSeq" id="WP_247974804.1">
    <property type="nucleotide sequence ID" value="NZ_CP095848.1"/>
</dbReference>
<dbReference type="EC" id="1.1.1.133" evidence="3 6"/>
<dbReference type="InterPro" id="IPR005913">
    <property type="entry name" value="dTDP_dehydrorham_reduct"/>
</dbReference>
<comment type="similarity">
    <text evidence="2 6">Belongs to the dTDP-4-dehydrorhamnose reductase family.</text>
</comment>
<evidence type="ECO:0000313" key="8">
    <source>
        <dbReference type="EMBL" id="UPL48329.1"/>
    </source>
</evidence>
<evidence type="ECO:0000256" key="5">
    <source>
        <dbReference type="ARBA" id="ARBA00048200"/>
    </source>
</evidence>
<evidence type="ECO:0000256" key="2">
    <source>
        <dbReference type="ARBA" id="ARBA00010944"/>
    </source>
</evidence>
<dbReference type="Gene3D" id="3.40.50.720">
    <property type="entry name" value="NAD(P)-binding Rossmann-like Domain"/>
    <property type="match status" value="1"/>
</dbReference>
<protein>
    <recommendedName>
        <fullName evidence="4 6">dTDP-4-dehydrorhamnose reductase</fullName>
        <ecNumber evidence="3 6">1.1.1.133</ecNumber>
    </recommendedName>
</protein>
<evidence type="ECO:0000256" key="3">
    <source>
        <dbReference type="ARBA" id="ARBA00012929"/>
    </source>
</evidence>
<comment type="catalytic activity">
    <reaction evidence="5">
        <text>dTDP-beta-L-rhamnose + NADP(+) = dTDP-4-dehydro-beta-L-rhamnose + NADPH + H(+)</text>
        <dbReference type="Rhea" id="RHEA:21796"/>
        <dbReference type="ChEBI" id="CHEBI:15378"/>
        <dbReference type="ChEBI" id="CHEBI:57510"/>
        <dbReference type="ChEBI" id="CHEBI:57783"/>
        <dbReference type="ChEBI" id="CHEBI:58349"/>
        <dbReference type="ChEBI" id="CHEBI:62830"/>
        <dbReference type="EC" id="1.1.1.133"/>
    </reaction>
</comment>
<evidence type="ECO:0000256" key="6">
    <source>
        <dbReference type="RuleBase" id="RU364082"/>
    </source>
</evidence>
<feature type="domain" description="RmlD-like substrate binding" evidence="7">
    <location>
        <begin position="1"/>
        <end position="295"/>
    </location>
</feature>
<dbReference type="CDD" id="cd05254">
    <property type="entry name" value="dTDP_HR_like_SDR_e"/>
    <property type="match status" value="1"/>
</dbReference>
<comment type="pathway">
    <text evidence="1 6">Carbohydrate biosynthesis; dTDP-L-rhamnose biosynthesis.</text>
</comment>
<keyword evidence="6" id="KW-0521">NADP</keyword>
<keyword evidence="6" id="KW-0560">Oxidoreductase</keyword>
<evidence type="ECO:0000313" key="9">
    <source>
        <dbReference type="Proteomes" id="UP000829647"/>
    </source>
</evidence>
<dbReference type="SUPFAM" id="SSF51735">
    <property type="entry name" value="NAD(P)-binding Rossmann-fold domains"/>
    <property type="match status" value="1"/>
</dbReference>
<gene>
    <name evidence="8" type="ORF">MWH26_14160</name>
</gene>
<evidence type="ECO:0000256" key="1">
    <source>
        <dbReference type="ARBA" id="ARBA00004781"/>
    </source>
</evidence>
<proteinExistence type="inferred from homology"/>
<dbReference type="PANTHER" id="PTHR10491:SF4">
    <property type="entry name" value="METHIONINE ADENOSYLTRANSFERASE 2 SUBUNIT BETA"/>
    <property type="match status" value="1"/>
</dbReference>
<keyword evidence="9" id="KW-1185">Reference proteome</keyword>
<organism evidence="8 9">
    <name type="scientific">Hymenobacter sublimis</name>
    <dbReference type="NCBI Taxonomy" id="2933777"/>
    <lineage>
        <taxon>Bacteria</taxon>
        <taxon>Pseudomonadati</taxon>
        <taxon>Bacteroidota</taxon>
        <taxon>Cytophagia</taxon>
        <taxon>Cytophagales</taxon>
        <taxon>Hymenobacteraceae</taxon>
        <taxon>Hymenobacter</taxon>
    </lineage>
</organism>
<sequence>MKILITGSNGLLGQKLVELLKQQSGVEVVATSRGANKLAAVHPQVRFVPLDVTVREQVLAVIGREKPTHLVHTAAMTNVDECELHQQACWEQNVTAVAHLIEACELHQVHLVHVSTDFVFSGDEGPLAEEAAPAPINFYGESKLAAERLVQACRTPWAILRTALVYGVAHEYGRTNIVLWVRDSLRAGKEIKVVNDQFRTPTLAEDLAQGCWLAAKLRATGIYHISSCELFTPYQLAQQVAAFYQLDAGLLVKVDASTFSQPATRPLRTGFIIAKAEEQLGFRPHTFQEGIALLARQTEPAA</sequence>
<dbReference type="InterPro" id="IPR029903">
    <property type="entry name" value="RmlD-like-bd"/>
</dbReference>
<comment type="function">
    <text evidence="6">Catalyzes the reduction of dTDP-6-deoxy-L-lyxo-4-hexulose to yield dTDP-L-rhamnose.</text>
</comment>
<accession>A0ABY4JAA4</accession>
<dbReference type="Proteomes" id="UP000829647">
    <property type="component" value="Chromosome"/>
</dbReference>
<evidence type="ECO:0000259" key="7">
    <source>
        <dbReference type="Pfam" id="PF04321"/>
    </source>
</evidence>
<dbReference type="InterPro" id="IPR036291">
    <property type="entry name" value="NAD(P)-bd_dom_sf"/>
</dbReference>
<reference evidence="8 9" key="1">
    <citation type="submission" date="2022-04" db="EMBL/GenBank/DDBJ databases">
        <title>Hymenobacter sp. isolated from the air.</title>
        <authorList>
            <person name="Won M."/>
            <person name="Lee C.-M."/>
            <person name="Woen H.-Y."/>
            <person name="Kwon S.-W."/>
        </authorList>
    </citation>
    <scope>NUCLEOTIDE SEQUENCE [LARGE SCALE GENOMIC DNA]</scope>
    <source>
        <strain evidence="9">5516 S-25</strain>
    </source>
</reference>